<accession>A0A098TI30</accession>
<feature type="transmembrane region" description="Helical" evidence="1">
    <location>
        <begin position="317"/>
        <end position="337"/>
    </location>
</feature>
<dbReference type="PANTHER" id="PTHR23547">
    <property type="entry name" value="MAJOR FACILITATOR SUPERFAMILY DOMAIN, GENERAL SUBSTRATE TRANSPORTER"/>
    <property type="match status" value="1"/>
</dbReference>
<proteinExistence type="predicted"/>
<evidence type="ECO:0000313" key="2">
    <source>
        <dbReference type="EMBL" id="KGF72235.1"/>
    </source>
</evidence>
<dbReference type="PANTHER" id="PTHR23547:SF1">
    <property type="entry name" value="MAJOR FACILITATOR SUPERFAMILY MFS_1"/>
    <property type="match status" value="1"/>
</dbReference>
<dbReference type="InterPro" id="IPR047769">
    <property type="entry name" value="MFS_ArsJ"/>
</dbReference>
<keyword evidence="1" id="KW-0472">Membrane</keyword>
<feature type="transmembrane region" description="Helical" evidence="1">
    <location>
        <begin position="292"/>
        <end position="310"/>
    </location>
</feature>
<dbReference type="Gene3D" id="1.20.1250.20">
    <property type="entry name" value="MFS general substrate transporter like domains"/>
    <property type="match status" value="2"/>
</dbReference>
<dbReference type="AlphaFoldDB" id="A0A098TI30"/>
<comment type="caution">
    <text evidence="2">The sequence shown here is derived from an EMBL/GenBank/DDBJ whole genome shotgun (WGS) entry which is preliminary data.</text>
</comment>
<feature type="transmembrane region" description="Helical" evidence="1">
    <location>
        <begin position="252"/>
        <end position="272"/>
    </location>
</feature>
<keyword evidence="1" id="KW-1133">Transmembrane helix</keyword>
<feature type="transmembrane region" description="Helical" evidence="1">
    <location>
        <begin position="14"/>
        <end position="39"/>
    </location>
</feature>
<dbReference type="OrthoDB" id="186809at2"/>
<organism evidence="2 3">
    <name type="scientific">Neosynechococcus sphagnicola sy1</name>
    <dbReference type="NCBI Taxonomy" id="1497020"/>
    <lineage>
        <taxon>Bacteria</taxon>
        <taxon>Bacillati</taxon>
        <taxon>Cyanobacteriota</taxon>
        <taxon>Cyanophyceae</taxon>
        <taxon>Neosynechococcales</taxon>
        <taxon>Neosynechococcaceae</taxon>
        <taxon>Neosynechococcus</taxon>
    </lineage>
</organism>
<feature type="transmembrane region" description="Helical" evidence="1">
    <location>
        <begin position="103"/>
        <end position="120"/>
    </location>
</feature>
<dbReference type="InterPro" id="IPR036259">
    <property type="entry name" value="MFS_trans_sf"/>
</dbReference>
<dbReference type="InterPro" id="IPR011701">
    <property type="entry name" value="MFS"/>
</dbReference>
<dbReference type="NCBIfam" id="NF033734">
    <property type="entry name" value="MFS_ArsJ"/>
    <property type="match status" value="1"/>
</dbReference>
<dbReference type="EMBL" id="JJML01000033">
    <property type="protein sequence ID" value="KGF72235.1"/>
    <property type="molecule type" value="Genomic_DNA"/>
</dbReference>
<name>A0A098TI30_9CYAN</name>
<keyword evidence="1" id="KW-0812">Transmembrane</keyword>
<evidence type="ECO:0000256" key="1">
    <source>
        <dbReference type="SAM" id="Phobius"/>
    </source>
</evidence>
<dbReference type="Proteomes" id="UP000030170">
    <property type="component" value="Unassembled WGS sequence"/>
</dbReference>
<reference evidence="2 3" key="1">
    <citation type="journal article" date="2014" name="Mol. Ecol.">
        <title>Evolution of Synechococcus.</title>
        <authorList>
            <person name="Dvorak P."/>
            <person name="Casamatta D."/>
            <person name="Hasler P."/>
            <person name="Poulickova A."/>
            <person name="Ondrej V."/>
            <person name="Sanges R."/>
        </authorList>
    </citation>
    <scope>NUCLEOTIDE SEQUENCE [LARGE SCALE GENOMIC DNA]</scope>
    <source>
        <strain evidence="2 3">CAUP A 1101</strain>
    </source>
</reference>
<sequence>MATTTASSANFKNYILVTLAYWGFTITDGALRMLVLLYFNNIGYTPIQIASLFLFYEIFGVVTNFLGGWIGSQLGLKVTLYSGIGLQVFALVMLSFLNPDWTQWVAVGYVMVAQAFSGIAKDLTKMSSKSAIRLVVPQDAQASLFKWVAVLTGSKNALKGIGFFVGAALLASMGFVGALLIMAGVLFLLMFTGLSLPKGMGKIKAKVKFTQLFSKSQEINILSAARFFLFGSRDVWFVVGLPVFLRSVLGWSFYQVGGFLACWVIGYGIVQFSAPALLRRFGSGQPPQAKTIQFWTFSLTAVPAAIAIALQSGAPANVVIVVGLTVFGLVFAFNSAVHSYLVLAFTDDDKVALNVGFYYMANSGGRLAGTVLSGLVYQFFGLVGCLWVSTALVLAAGVISTKLPDPQPSKAIAWKAGDGD</sequence>
<dbReference type="RefSeq" id="WP_036534493.1">
    <property type="nucleotide sequence ID" value="NZ_JJML01000033.1"/>
</dbReference>
<feature type="transmembrane region" description="Helical" evidence="1">
    <location>
        <begin position="161"/>
        <end position="191"/>
    </location>
</feature>
<feature type="transmembrane region" description="Helical" evidence="1">
    <location>
        <begin position="375"/>
        <end position="399"/>
    </location>
</feature>
<dbReference type="STRING" id="1497020.DO97_11420"/>
<gene>
    <name evidence="2" type="ORF">DO97_11420</name>
</gene>
<evidence type="ECO:0000313" key="3">
    <source>
        <dbReference type="Proteomes" id="UP000030170"/>
    </source>
</evidence>
<dbReference type="GO" id="GO:0022857">
    <property type="term" value="F:transmembrane transporter activity"/>
    <property type="evidence" value="ECO:0007669"/>
    <property type="project" value="InterPro"/>
</dbReference>
<dbReference type="Pfam" id="PF07690">
    <property type="entry name" value="MFS_1"/>
    <property type="match status" value="1"/>
</dbReference>
<dbReference type="SUPFAM" id="SSF103473">
    <property type="entry name" value="MFS general substrate transporter"/>
    <property type="match status" value="1"/>
</dbReference>
<protein>
    <submittedName>
        <fullName evidence="2">MFS transporter permease</fullName>
    </submittedName>
</protein>
<feature type="transmembrane region" description="Helical" evidence="1">
    <location>
        <begin position="45"/>
        <end position="66"/>
    </location>
</feature>
<keyword evidence="3" id="KW-1185">Reference proteome</keyword>
<feature type="transmembrane region" description="Helical" evidence="1">
    <location>
        <begin position="78"/>
        <end position="97"/>
    </location>
</feature>